<gene>
    <name evidence="2" type="primary">kdpF</name>
    <name evidence="2" type="ORF">J5285_06470</name>
</gene>
<dbReference type="Proteomes" id="UP000826513">
    <property type="component" value="Chromosome 1"/>
</dbReference>
<sequence length="40" mass="4289">MPAPSTGFEGAAMLEPLFGLVVALALGIYLIITLLRPERF</sequence>
<dbReference type="NCBIfam" id="TIGR02115">
    <property type="entry name" value="potass_kdpF"/>
    <property type="match status" value="1"/>
</dbReference>
<dbReference type="InterPro" id="IPR011726">
    <property type="entry name" value="KdpF"/>
</dbReference>
<organism evidence="2 3">
    <name type="scientific">Agrobacterium larrymoorei</name>
    <dbReference type="NCBI Taxonomy" id="160699"/>
    <lineage>
        <taxon>Bacteria</taxon>
        <taxon>Pseudomonadati</taxon>
        <taxon>Pseudomonadota</taxon>
        <taxon>Alphaproteobacteria</taxon>
        <taxon>Hyphomicrobiales</taxon>
        <taxon>Rhizobiaceae</taxon>
        <taxon>Rhizobium/Agrobacterium group</taxon>
        <taxon>Agrobacterium</taxon>
    </lineage>
</organism>
<proteinExistence type="predicted"/>
<keyword evidence="1" id="KW-0812">Transmembrane</keyword>
<feature type="transmembrane region" description="Helical" evidence="1">
    <location>
        <begin position="17"/>
        <end position="35"/>
    </location>
</feature>
<dbReference type="EMBL" id="CP072167">
    <property type="protein sequence ID" value="QYA08334.1"/>
    <property type="molecule type" value="Genomic_DNA"/>
</dbReference>
<dbReference type="Pfam" id="PF09604">
    <property type="entry name" value="Potass_KdpF"/>
    <property type="match status" value="1"/>
</dbReference>
<keyword evidence="3" id="KW-1185">Reference proteome</keyword>
<accession>A0ABX8T7F3</accession>
<name>A0ABX8T7F3_9HYPH</name>
<reference evidence="2 3" key="1">
    <citation type="submission" date="2021-03" db="EMBL/GenBank/DDBJ databases">
        <title>Rapid diversification of plasmids in a genus of pathogenic and nitrogen fixing bacteria.</title>
        <authorList>
            <person name="Weisberg A.J."/>
            <person name="Miller M."/>
            <person name="Ream W."/>
            <person name="Grunwald N.J."/>
            <person name="Chang J.H."/>
        </authorList>
    </citation>
    <scope>NUCLEOTIDE SEQUENCE [LARGE SCALE GENOMIC DNA]</scope>
    <source>
        <strain evidence="2 3">AF3.44</strain>
    </source>
</reference>
<evidence type="ECO:0000313" key="3">
    <source>
        <dbReference type="Proteomes" id="UP000826513"/>
    </source>
</evidence>
<protein>
    <submittedName>
        <fullName evidence="2">K(+)-transporting ATPase subunit F</fullName>
    </submittedName>
</protein>
<keyword evidence="1" id="KW-1133">Transmembrane helix</keyword>
<dbReference type="RefSeq" id="WP_084631435.1">
    <property type="nucleotide sequence ID" value="NZ_CP039691.1"/>
</dbReference>
<keyword evidence="1" id="KW-0472">Membrane</keyword>
<evidence type="ECO:0000256" key="1">
    <source>
        <dbReference type="SAM" id="Phobius"/>
    </source>
</evidence>
<evidence type="ECO:0000313" key="2">
    <source>
        <dbReference type="EMBL" id="QYA08334.1"/>
    </source>
</evidence>